<reference evidence="3 4" key="1">
    <citation type="submission" date="2019-02" db="EMBL/GenBank/DDBJ databases">
        <title>Deep-cultivation of Planctomycetes and their phenomic and genomic characterization uncovers novel biology.</title>
        <authorList>
            <person name="Wiegand S."/>
            <person name="Jogler M."/>
            <person name="Boedeker C."/>
            <person name="Pinto D."/>
            <person name="Vollmers J."/>
            <person name="Rivas-Marin E."/>
            <person name="Kohn T."/>
            <person name="Peeters S.H."/>
            <person name="Heuer A."/>
            <person name="Rast P."/>
            <person name="Oberbeckmann S."/>
            <person name="Bunk B."/>
            <person name="Jeske O."/>
            <person name="Meyerdierks A."/>
            <person name="Storesund J.E."/>
            <person name="Kallscheuer N."/>
            <person name="Luecker S."/>
            <person name="Lage O.M."/>
            <person name="Pohl T."/>
            <person name="Merkel B.J."/>
            <person name="Hornburger P."/>
            <person name="Mueller R.-W."/>
            <person name="Bruemmer F."/>
            <person name="Labrenz M."/>
            <person name="Spormann A.M."/>
            <person name="Op den Camp H."/>
            <person name="Overmann J."/>
            <person name="Amann R."/>
            <person name="Jetten M.S.M."/>
            <person name="Mascher T."/>
            <person name="Medema M.H."/>
            <person name="Devos D.P."/>
            <person name="Kaster A.-K."/>
            <person name="Ovreas L."/>
            <person name="Rohde M."/>
            <person name="Galperin M.Y."/>
            <person name="Jogler C."/>
        </authorList>
    </citation>
    <scope>NUCLEOTIDE SEQUENCE [LARGE SCALE GENOMIC DNA]</scope>
    <source>
        <strain evidence="3 4">Pan216</strain>
    </source>
</reference>
<evidence type="ECO:0000256" key="1">
    <source>
        <dbReference type="ARBA" id="ARBA00006484"/>
    </source>
</evidence>
<dbReference type="PROSITE" id="PS00061">
    <property type="entry name" value="ADH_SHORT"/>
    <property type="match status" value="1"/>
</dbReference>
<dbReference type="PRINTS" id="PR00080">
    <property type="entry name" value="SDRFAMILY"/>
</dbReference>
<evidence type="ECO:0000313" key="4">
    <source>
        <dbReference type="Proteomes" id="UP000317093"/>
    </source>
</evidence>
<dbReference type="GO" id="GO:0016491">
    <property type="term" value="F:oxidoreductase activity"/>
    <property type="evidence" value="ECO:0007669"/>
    <property type="project" value="UniProtKB-KW"/>
</dbReference>
<dbReference type="EMBL" id="CP036279">
    <property type="protein sequence ID" value="QDU59271.1"/>
    <property type="molecule type" value="Genomic_DNA"/>
</dbReference>
<dbReference type="CDD" id="cd05233">
    <property type="entry name" value="SDR_c"/>
    <property type="match status" value="1"/>
</dbReference>
<evidence type="ECO:0000256" key="2">
    <source>
        <dbReference type="RuleBase" id="RU000363"/>
    </source>
</evidence>
<dbReference type="InterPro" id="IPR050259">
    <property type="entry name" value="SDR"/>
</dbReference>
<dbReference type="InterPro" id="IPR020904">
    <property type="entry name" value="Sc_DH/Rdtase_CS"/>
</dbReference>
<comment type="similarity">
    <text evidence="1 2">Belongs to the short-chain dehydrogenases/reductases (SDR) family.</text>
</comment>
<dbReference type="FunFam" id="3.40.50.720:FF:000084">
    <property type="entry name" value="Short-chain dehydrogenase reductase"/>
    <property type="match status" value="1"/>
</dbReference>
<protein>
    <submittedName>
        <fullName evidence="3">Putative oxidoreductase</fullName>
        <ecNumber evidence="3">1.-.-.-</ecNumber>
    </submittedName>
</protein>
<dbReference type="RefSeq" id="WP_419193104.1">
    <property type="nucleotide sequence ID" value="NZ_CP036279.1"/>
</dbReference>
<gene>
    <name evidence="3" type="ORF">Pan216_00990</name>
</gene>
<dbReference type="PRINTS" id="PR00081">
    <property type="entry name" value="GDHRDH"/>
</dbReference>
<dbReference type="Gene3D" id="3.40.50.720">
    <property type="entry name" value="NAD(P)-binding Rossmann-like Domain"/>
    <property type="match status" value="1"/>
</dbReference>
<dbReference type="EC" id="1.-.-.-" evidence="3"/>
<dbReference type="Pfam" id="PF00106">
    <property type="entry name" value="adh_short"/>
    <property type="match status" value="1"/>
</dbReference>
<evidence type="ECO:0000313" key="3">
    <source>
        <dbReference type="EMBL" id="QDU59271.1"/>
    </source>
</evidence>
<proteinExistence type="inferred from homology"/>
<dbReference type="InterPro" id="IPR036291">
    <property type="entry name" value="NAD(P)-bd_dom_sf"/>
</dbReference>
<dbReference type="PANTHER" id="PTHR42879:SF2">
    <property type="entry name" value="3-OXOACYL-[ACYL-CARRIER-PROTEIN] REDUCTASE FABG"/>
    <property type="match status" value="1"/>
</dbReference>
<dbReference type="GO" id="GO:0032787">
    <property type="term" value="P:monocarboxylic acid metabolic process"/>
    <property type="evidence" value="ECO:0007669"/>
    <property type="project" value="UniProtKB-ARBA"/>
</dbReference>
<dbReference type="InterPro" id="IPR002347">
    <property type="entry name" value="SDR_fam"/>
</dbReference>
<dbReference type="KEGG" id="knv:Pan216_00990"/>
<keyword evidence="4" id="KW-1185">Reference proteome</keyword>
<dbReference type="Proteomes" id="UP000317093">
    <property type="component" value="Chromosome"/>
</dbReference>
<dbReference type="PANTHER" id="PTHR42879">
    <property type="entry name" value="3-OXOACYL-(ACYL-CARRIER-PROTEIN) REDUCTASE"/>
    <property type="match status" value="1"/>
</dbReference>
<accession>A0A518AX35</accession>
<name>A0A518AX35_9BACT</name>
<organism evidence="3 4">
    <name type="scientific">Kolteria novifilia</name>
    <dbReference type="NCBI Taxonomy" id="2527975"/>
    <lineage>
        <taxon>Bacteria</taxon>
        <taxon>Pseudomonadati</taxon>
        <taxon>Planctomycetota</taxon>
        <taxon>Planctomycetia</taxon>
        <taxon>Kolteriales</taxon>
        <taxon>Kolteriaceae</taxon>
        <taxon>Kolteria</taxon>
    </lineage>
</organism>
<sequence length="243" mass="25766">MDQRLDGAVALVTGGSKGFGVGIAKVLKEAGADVRITGRDEATLAATAERIGVRGIVADVASPADWDRVMADITDEFGRLDILVNNAGAGVRIAPLDEHDDEEIAQSIAVNLTGSLFGCRRAAALMKKQRSGTIVNVASVCASQAWPGWSVYSAAKAGMVQFGKCLQGELRESGVRVTSVMPSWGATEFLPAASMEPMTSETREKCIQPDELGRLVLSICTLPTHLVIQDVTLWPMVQDVTPL</sequence>
<dbReference type="AlphaFoldDB" id="A0A518AX35"/>
<keyword evidence="3" id="KW-0560">Oxidoreductase</keyword>
<dbReference type="SUPFAM" id="SSF51735">
    <property type="entry name" value="NAD(P)-binding Rossmann-fold domains"/>
    <property type="match status" value="1"/>
</dbReference>